<protein>
    <recommendedName>
        <fullName evidence="14">Peptide O-xylosyltransferase</fullName>
    </recommendedName>
</protein>
<evidence type="ECO:0000313" key="16">
    <source>
        <dbReference type="Proteomes" id="UP001155840"/>
    </source>
</evidence>
<organism evidence="15 16">
    <name type="scientific">Ferranicluibacter rubi</name>
    <dbReference type="NCBI Taxonomy" id="2715133"/>
    <lineage>
        <taxon>Bacteria</taxon>
        <taxon>Pseudomonadati</taxon>
        <taxon>Pseudomonadota</taxon>
        <taxon>Alphaproteobacteria</taxon>
        <taxon>Hyphomicrobiales</taxon>
        <taxon>Rhizobiaceae</taxon>
        <taxon>Ferranicluibacter</taxon>
    </lineage>
</organism>
<evidence type="ECO:0000256" key="12">
    <source>
        <dbReference type="ARBA" id="ARBA00023157"/>
    </source>
</evidence>
<accession>A0AA43ZIY0</accession>
<evidence type="ECO:0000256" key="7">
    <source>
        <dbReference type="ARBA" id="ARBA00022824"/>
    </source>
</evidence>
<dbReference type="GO" id="GO:0030158">
    <property type="term" value="F:protein xylosyltransferase activity"/>
    <property type="evidence" value="ECO:0007669"/>
    <property type="project" value="InterPro"/>
</dbReference>
<evidence type="ECO:0000256" key="8">
    <source>
        <dbReference type="ARBA" id="ARBA00022968"/>
    </source>
</evidence>
<keyword evidence="8" id="KW-0735">Signal-anchor</keyword>
<evidence type="ECO:0000256" key="11">
    <source>
        <dbReference type="ARBA" id="ARBA00023136"/>
    </source>
</evidence>
<keyword evidence="5" id="KW-0812">Transmembrane</keyword>
<dbReference type="GO" id="GO:0050650">
    <property type="term" value="P:chondroitin sulfate proteoglycan biosynthetic process"/>
    <property type="evidence" value="ECO:0007669"/>
    <property type="project" value="TreeGrafter"/>
</dbReference>
<dbReference type="Pfam" id="PF02485">
    <property type="entry name" value="Branch"/>
    <property type="match status" value="1"/>
</dbReference>
<sequence length="293" mass="33669">MIGYLILVHRFPDQFKRLFKAIYDPRNSYVVHVDKNSGAALETEIRGFLQQYPNAEVMEGHAALWGGYSLVEAELRGMQHLLAMDRNWSHFINLSGQDFPLKTQSHIMAHLRAHPDREYIKVLDQKKVRPDTMRRIGEFVIERGGQIEQTLKMRPFIDGATPYIGNQWMIVSRAFCDFVCNDGRADPYKDFYRNTFIADEGFFQTVMMNTPVHGEIVNDDLRMIDWVADGDIKLRPRTYVRKDAAALKASHDFFARKFEQDVDGDILSILEAHLLTQTLRPAGEPEFVSASAA</sequence>
<comment type="caution">
    <text evidence="15">The sequence shown here is derived from an EMBL/GenBank/DDBJ whole genome shotgun (WGS) entry which is preliminary data.</text>
</comment>
<evidence type="ECO:0000256" key="4">
    <source>
        <dbReference type="ARBA" id="ARBA00022679"/>
    </source>
</evidence>
<evidence type="ECO:0000256" key="3">
    <source>
        <dbReference type="ARBA" id="ARBA00022676"/>
    </source>
</evidence>
<dbReference type="AlphaFoldDB" id="A0AA43ZIY0"/>
<keyword evidence="11" id="KW-0472">Membrane</keyword>
<dbReference type="GO" id="GO:0046872">
    <property type="term" value="F:metal ion binding"/>
    <property type="evidence" value="ECO:0007669"/>
    <property type="project" value="UniProtKB-KW"/>
</dbReference>
<keyword evidence="12" id="KW-1015">Disulfide bond</keyword>
<evidence type="ECO:0000256" key="1">
    <source>
        <dbReference type="ARBA" id="ARBA00004323"/>
    </source>
</evidence>
<keyword evidence="9" id="KW-1133">Transmembrane helix</keyword>
<evidence type="ECO:0000256" key="9">
    <source>
        <dbReference type="ARBA" id="ARBA00022989"/>
    </source>
</evidence>
<dbReference type="EMBL" id="JAANCM010000008">
    <property type="protein sequence ID" value="NHT77236.1"/>
    <property type="molecule type" value="Genomic_DNA"/>
</dbReference>
<keyword evidence="16" id="KW-1185">Reference proteome</keyword>
<keyword evidence="13" id="KW-0325">Glycoprotein</keyword>
<keyword evidence="6" id="KW-0479">Metal-binding</keyword>
<keyword evidence="3" id="KW-0328">Glycosyltransferase</keyword>
<reference evidence="15" key="1">
    <citation type="submission" date="2020-03" db="EMBL/GenBank/DDBJ databases">
        <title>Ferranicluibacter endophyticum gen. nov., sp. nov., a new genus isolated from Rubus ulmifolius Schott. stem.</title>
        <authorList>
            <person name="Roca-Couso R."/>
            <person name="Flores-Felix J.D."/>
            <person name="Igual J.M."/>
            <person name="Rivas R."/>
        </authorList>
    </citation>
    <scope>NUCLEOTIDE SEQUENCE</scope>
    <source>
        <strain evidence="15">CRRU44</strain>
    </source>
</reference>
<evidence type="ECO:0000256" key="5">
    <source>
        <dbReference type="ARBA" id="ARBA00022692"/>
    </source>
</evidence>
<evidence type="ECO:0000256" key="14">
    <source>
        <dbReference type="ARBA" id="ARBA00042865"/>
    </source>
</evidence>
<name>A0AA43ZIY0_9HYPH</name>
<comment type="subcellular location">
    <subcellularLocation>
        <location evidence="2">Endoplasmic reticulum membrane</location>
        <topology evidence="2">Single-pass type II membrane protein</topology>
    </subcellularLocation>
    <subcellularLocation>
        <location evidence="1">Golgi apparatus membrane</location>
        <topology evidence="1">Single-pass type II membrane protein</topology>
    </subcellularLocation>
</comment>
<evidence type="ECO:0000256" key="6">
    <source>
        <dbReference type="ARBA" id="ARBA00022723"/>
    </source>
</evidence>
<evidence type="ECO:0000256" key="2">
    <source>
        <dbReference type="ARBA" id="ARBA00004648"/>
    </source>
</evidence>
<keyword evidence="4" id="KW-0808">Transferase</keyword>
<dbReference type="GO" id="GO:0015012">
    <property type="term" value="P:heparan sulfate proteoglycan biosynthetic process"/>
    <property type="evidence" value="ECO:0007669"/>
    <property type="project" value="TreeGrafter"/>
</dbReference>
<dbReference type="PANTHER" id="PTHR46025:SF3">
    <property type="entry name" value="XYLOSYLTRANSFERASE OXT"/>
    <property type="match status" value="1"/>
</dbReference>
<dbReference type="RefSeq" id="WP_110801477.1">
    <property type="nucleotide sequence ID" value="NZ_JAANCM010000008.1"/>
</dbReference>
<dbReference type="PANTHER" id="PTHR46025">
    <property type="entry name" value="XYLOSYLTRANSFERASE OXT"/>
    <property type="match status" value="1"/>
</dbReference>
<keyword evidence="7" id="KW-0256">Endoplasmic reticulum</keyword>
<keyword evidence="10" id="KW-0333">Golgi apparatus</keyword>
<evidence type="ECO:0000313" key="15">
    <source>
        <dbReference type="EMBL" id="NHT77236.1"/>
    </source>
</evidence>
<dbReference type="GO" id="GO:0016020">
    <property type="term" value="C:membrane"/>
    <property type="evidence" value="ECO:0007669"/>
    <property type="project" value="InterPro"/>
</dbReference>
<gene>
    <name evidence="15" type="ORF">G8E10_16100</name>
</gene>
<dbReference type="Proteomes" id="UP001155840">
    <property type="component" value="Unassembled WGS sequence"/>
</dbReference>
<proteinExistence type="predicted"/>
<dbReference type="InterPro" id="IPR003406">
    <property type="entry name" value="Glyco_trans_14"/>
</dbReference>
<dbReference type="InterPro" id="IPR043538">
    <property type="entry name" value="XYLT"/>
</dbReference>
<evidence type="ECO:0000256" key="10">
    <source>
        <dbReference type="ARBA" id="ARBA00023034"/>
    </source>
</evidence>
<evidence type="ECO:0000256" key="13">
    <source>
        <dbReference type="ARBA" id="ARBA00023180"/>
    </source>
</evidence>